<accession>A0AA36C115</accession>
<proteinExistence type="predicted"/>
<reference evidence="2" key="1">
    <citation type="submission" date="2023-08" db="EMBL/GenBank/DDBJ databases">
        <authorList>
            <person name="Alioto T."/>
            <person name="Alioto T."/>
            <person name="Gomez Garrido J."/>
        </authorList>
    </citation>
    <scope>NUCLEOTIDE SEQUENCE</scope>
</reference>
<keyword evidence="3" id="KW-1185">Reference proteome</keyword>
<feature type="region of interest" description="Disordered" evidence="1">
    <location>
        <begin position="56"/>
        <end position="81"/>
    </location>
</feature>
<dbReference type="EMBL" id="OX597843">
    <property type="protein sequence ID" value="CAI9744271.1"/>
    <property type="molecule type" value="Genomic_DNA"/>
</dbReference>
<organism evidence="2 3">
    <name type="scientific">Octopus vulgaris</name>
    <name type="common">Common octopus</name>
    <dbReference type="NCBI Taxonomy" id="6645"/>
    <lineage>
        <taxon>Eukaryota</taxon>
        <taxon>Metazoa</taxon>
        <taxon>Spiralia</taxon>
        <taxon>Lophotrochozoa</taxon>
        <taxon>Mollusca</taxon>
        <taxon>Cephalopoda</taxon>
        <taxon>Coleoidea</taxon>
        <taxon>Octopodiformes</taxon>
        <taxon>Octopoda</taxon>
        <taxon>Incirrata</taxon>
        <taxon>Octopodidae</taxon>
        <taxon>Octopus</taxon>
    </lineage>
</organism>
<gene>
    <name evidence="2" type="ORF">OCTVUL_1B012237</name>
</gene>
<sequence length="148" mass="17567">MAFTQALPEVLYKSYWTLDADSGFQFRHKTNIFEEEKLDEVKILLLEEELRKHQQRKFLPRTTSGTIRRTPERPNYDDRFPAIPTRPDWCQVLQRREVRWPPPFGNAFLRHREQPPEPTHVHAGATEHYQKPAGDQRQPIARARSPKV</sequence>
<evidence type="ECO:0000313" key="3">
    <source>
        <dbReference type="Proteomes" id="UP001162480"/>
    </source>
</evidence>
<evidence type="ECO:0000313" key="2">
    <source>
        <dbReference type="EMBL" id="CAI9744271.1"/>
    </source>
</evidence>
<name>A0AA36C115_OCTVU</name>
<feature type="compositionally biased region" description="Basic and acidic residues" evidence="1">
    <location>
        <begin position="69"/>
        <end position="80"/>
    </location>
</feature>
<evidence type="ECO:0000256" key="1">
    <source>
        <dbReference type="SAM" id="MobiDB-lite"/>
    </source>
</evidence>
<dbReference type="Proteomes" id="UP001162480">
    <property type="component" value="Chromosome 30"/>
</dbReference>
<feature type="region of interest" description="Disordered" evidence="1">
    <location>
        <begin position="106"/>
        <end position="148"/>
    </location>
</feature>
<protein>
    <submittedName>
        <fullName evidence="2">Uncharacterized protein</fullName>
    </submittedName>
</protein>
<dbReference type="AlphaFoldDB" id="A0AA36C115"/>